<dbReference type="EMBL" id="JAVRHY010000017">
    <property type="protein sequence ID" value="MDT0619619.1"/>
    <property type="molecule type" value="Genomic_DNA"/>
</dbReference>
<dbReference type="InterPro" id="IPR005019">
    <property type="entry name" value="Adenine_glyco"/>
</dbReference>
<dbReference type="PANTHER" id="PTHR30037:SF4">
    <property type="entry name" value="DNA-3-METHYLADENINE GLYCOSYLASE I"/>
    <property type="match status" value="1"/>
</dbReference>
<accession>A0ABU3BBH8</accession>
<keyword evidence="1" id="KW-0378">Hydrolase</keyword>
<comment type="caution">
    <text evidence="1">The sequence shown here is derived from an EMBL/GenBank/DDBJ whole genome shotgun (WGS) entry which is preliminary data.</text>
</comment>
<dbReference type="InterPro" id="IPR004597">
    <property type="entry name" value="Tag"/>
</dbReference>
<dbReference type="Proteomes" id="UP001259982">
    <property type="component" value="Unassembled WGS sequence"/>
</dbReference>
<gene>
    <name evidence="1" type="ORF">RM531_14165</name>
</gene>
<sequence>MMATRCGWCGEEPLYIEYHDHEWGVPVTDDRVLFEFLILEGAQAGLSWWTVLQKREGYRRAFAGFDPATVAAFTDDQLAALRDDPGIVRNRAKIAAARGNARAFLDVQAEFGGFSDYLWGFVNGQPVINHWQRLDQVPATTPLSDALSRDLKRRGFKFVGSTICYAYLQAVGVVMDHVTDCFRYPDLADAE</sequence>
<dbReference type="Gene3D" id="1.10.340.30">
    <property type="entry name" value="Hypothetical protein, domain 2"/>
    <property type="match status" value="1"/>
</dbReference>
<evidence type="ECO:0000313" key="2">
    <source>
        <dbReference type="Proteomes" id="UP001259982"/>
    </source>
</evidence>
<protein>
    <submittedName>
        <fullName evidence="1">DNA-3-methyladenine glycosylase I</fullName>
        <ecNumber evidence="1">3.2.2.20</ecNumber>
    </submittedName>
</protein>
<keyword evidence="1" id="KW-0326">Glycosidase</keyword>
<dbReference type="InterPro" id="IPR011257">
    <property type="entry name" value="DNA_glycosylase"/>
</dbReference>
<dbReference type="NCBIfam" id="TIGR00624">
    <property type="entry name" value="tag"/>
    <property type="match status" value="1"/>
</dbReference>
<evidence type="ECO:0000313" key="1">
    <source>
        <dbReference type="EMBL" id="MDT0619619.1"/>
    </source>
</evidence>
<proteinExistence type="predicted"/>
<name>A0ABU3BBH8_9GAMM</name>
<dbReference type="PANTHER" id="PTHR30037">
    <property type="entry name" value="DNA-3-METHYLADENINE GLYCOSYLASE 1"/>
    <property type="match status" value="1"/>
</dbReference>
<dbReference type="Pfam" id="PF03352">
    <property type="entry name" value="Adenine_glyco"/>
    <property type="match status" value="1"/>
</dbReference>
<keyword evidence="2" id="KW-1185">Reference proteome</keyword>
<reference evidence="1 2" key="1">
    <citation type="submission" date="2023-09" db="EMBL/GenBank/DDBJ databases">
        <authorList>
            <person name="Rey-Velasco X."/>
        </authorList>
    </citation>
    <scope>NUCLEOTIDE SEQUENCE [LARGE SCALE GENOMIC DNA]</scope>
    <source>
        <strain evidence="1 2">P385</strain>
    </source>
</reference>
<organism evidence="1 2">
    <name type="scientific">Spectribacter acetivorans</name>
    <dbReference type="NCBI Taxonomy" id="3075603"/>
    <lineage>
        <taxon>Bacteria</taxon>
        <taxon>Pseudomonadati</taxon>
        <taxon>Pseudomonadota</taxon>
        <taxon>Gammaproteobacteria</taxon>
        <taxon>Salinisphaerales</taxon>
        <taxon>Salinisphaeraceae</taxon>
        <taxon>Spectribacter</taxon>
    </lineage>
</organism>
<dbReference type="EC" id="3.2.2.20" evidence="1"/>
<dbReference type="SUPFAM" id="SSF48150">
    <property type="entry name" value="DNA-glycosylase"/>
    <property type="match status" value="1"/>
</dbReference>
<dbReference type="GO" id="GO:0008725">
    <property type="term" value="F:DNA-3-methyladenine glycosylase activity"/>
    <property type="evidence" value="ECO:0007669"/>
    <property type="project" value="UniProtKB-EC"/>
</dbReference>
<dbReference type="InterPro" id="IPR052891">
    <property type="entry name" value="DNA-3mA_glycosylase"/>
</dbReference>